<evidence type="ECO:0000256" key="1">
    <source>
        <dbReference type="SAM" id="MobiDB-lite"/>
    </source>
</evidence>
<organism evidence="2 3">
    <name type="scientific">Coccomyxa viridis</name>
    <dbReference type="NCBI Taxonomy" id="1274662"/>
    <lineage>
        <taxon>Eukaryota</taxon>
        <taxon>Viridiplantae</taxon>
        <taxon>Chlorophyta</taxon>
        <taxon>core chlorophytes</taxon>
        <taxon>Trebouxiophyceae</taxon>
        <taxon>Trebouxiophyceae incertae sedis</taxon>
        <taxon>Coccomyxaceae</taxon>
        <taxon>Coccomyxa</taxon>
    </lineage>
</organism>
<feature type="region of interest" description="Disordered" evidence="1">
    <location>
        <begin position="16"/>
        <end position="72"/>
    </location>
</feature>
<accession>A0ABP1FW92</accession>
<dbReference type="Proteomes" id="UP001497392">
    <property type="component" value="Unassembled WGS sequence"/>
</dbReference>
<protein>
    <submittedName>
        <fullName evidence="2">G4063 protein</fullName>
    </submittedName>
</protein>
<comment type="caution">
    <text evidence="2">The sequence shown here is derived from an EMBL/GenBank/DDBJ whole genome shotgun (WGS) entry which is preliminary data.</text>
</comment>
<sequence>MAPRRSRGNLVVSNVSHTSLTQLRETHYGPVTAAPHPRRVMGKSESFSLCSWGPGSTDIGDDTSMGKQRGPIRKTWSSKQLANGSHMHELIINSPHSAAGMK</sequence>
<evidence type="ECO:0000313" key="2">
    <source>
        <dbReference type="EMBL" id="CAL5221807.1"/>
    </source>
</evidence>
<evidence type="ECO:0000313" key="3">
    <source>
        <dbReference type="Proteomes" id="UP001497392"/>
    </source>
</evidence>
<reference evidence="2 3" key="1">
    <citation type="submission" date="2024-06" db="EMBL/GenBank/DDBJ databases">
        <authorList>
            <person name="Kraege A."/>
            <person name="Thomma B."/>
        </authorList>
    </citation>
    <scope>NUCLEOTIDE SEQUENCE [LARGE SCALE GENOMIC DNA]</scope>
</reference>
<gene>
    <name evidence="2" type="primary">g4063</name>
    <name evidence="2" type="ORF">VP750_LOCUS3466</name>
</gene>
<proteinExistence type="predicted"/>
<dbReference type="EMBL" id="CAXHTA020000005">
    <property type="protein sequence ID" value="CAL5221807.1"/>
    <property type="molecule type" value="Genomic_DNA"/>
</dbReference>
<name>A0ABP1FW92_9CHLO</name>
<keyword evidence="3" id="KW-1185">Reference proteome</keyword>